<dbReference type="Proteomes" id="UP000266841">
    <property type="component" value="Unassembled WGS sequence"/>
</dbReference>
<name>K0SAS8_THAOC</name>
<dbReference type="AlphaFoldDB" id="K0SAS8"/>
<feature type="region of interest" description="Disordered" evidence="1">
    <location>
        <begin position="52"/>
        <end position="85"/>
    </location>
</feature>
<dbReference type="EMBL" id="AGNL01026260">
    <property type="protein sequence ID" value="EJK58061.1"/>
    <property type="molecule type" value="Genomic_DNA"/>
</dbReference>
<sequence length="140" mass="14462">MSGSAGRYAVKNAHVGPAGGRRGVLVPRVVRRAASASVAAVVQCHAGRVGLDLEDPPPLGAAGEGEAAGEAAARRAVGGGRDLYPPQPLELAGELGPDEVTLTTRLAWPGTPYTYLPHGEDIPPSHLAAQGAQKMRFERR</sequence>
<feature type="region of interest" description="Disordered" evidence="1">
    <location>
        <begin position="118"/>
        <end position="140"/>
    </location>
</feature>
<evidence type="ECO:0000256" key="1">
    <source>
        <dbReference type="SAM" id="MobiDB-lite"/>
    </source>
</evidence>
<gene>
    <name evidence="2" type="ORF">THAOC_21840</name>
</gene>
<feature type="compositionally biased region" description="Low complexity" evidence="1">
    <location>
        <begin position="60"/>
        <end position="76"/>
    </location>
</feature>
<organism evidence="2 3">
    <name type="scientific">Thalassiosira oceanica</name>
    <name type="common">Marine diatom</name>
    <dbReference type="NCBI Taxonomy" id="159749"/>
    <lineage>
        <taxon>Eukaryota</taxon>
        <taxon>Sar</taxon>
        <taxon>Stramenopiles</taxon>
        <taxon>Ochrophyta</taxon>
        <taxon>Bacillariophyta</taxon>
        <taxon>Coscinodiscophyceae</taxon>
        <taxon>Thalassiosirophycidae</taxon>
        <taxon>Thalassiosirales</taxon>
        <taxon>Thalassiosiraceae</taxon>
        <taxon>Thalassiosira</taxon>
    </lineage>
</organism>
<evidence type="ECO:0000313" key="3">
    <source>
        <dbReference type="Proteomes" id="UP000266841"/>
    </source>
</evidence>
<proteinExistence type="predicted"/>
<keyword evidence="3" id="KW-1185">Reference proteome</keyword>
<evidence type="ECO:0000313" key="2">
    <source>
        <dbReference type="EMBL" id="EJK58061.1"/>
    </source>
</evidence>
<reference evidence="2 3" key="1">
    <citation type="journal article" date="2012" name="Genome Biol.">
        <title>Genome and low-iron response of an oceanic diatom adapted to chronic iron limitation.</title>
        <authorList>
            <person name="Lommer M."/>
            <person name="Specht M."/>
            <person name="Roy A.S."/>
            <person name="Kraemer L."/>
            <person name="Andreson R."/>
            <person name="Gutowska M.A."/>
            <person name="Wolf J."/>
            <person name="Bergner S.V."/>
            <person name="Schilhabel M.B."/>
            <person name="Klostermeier U.C."/>
            <person name="Beiko R.G."/>
            <person name="Rosenstiel P."/>
            <person name="Hippler M."/>
            <person name="Laroche J."/>
        </authorList>
    </citation>
    <scope>NUCLEOTIDE SEQUENCE [LARGE SCALE GENOMIC DNA]</scope>
    <source>
        <strain evidence="2 3">CCMP1005</strain>
    </source>
</reference>
<comment type="caution">
    <text evidence="2">The sequence shown here is derived from an EMBL/GenBank/DDBJ whole genome shotgun (WGS) entry which is preliminary data.</text>
</comment>
<accession>K0SAS8</accession>
<protein>
    <submittedName>
        <fullName evidence="2">Uncharacterized protein</fullName>
    </submittedName>
</protein>